<proteinExistence type="predicted"/>
<reference evidence="1" key="1">
    <citation type="submission" date="2014-11" db="EMBL/GenBank/DDBJ databases">
        <authorList>
            <person name="Amaro Gonzalez C."/>
        </authorList>
    </citation>
    <scope>NUCLEOTIDE SEQUENCE</scope>
</reference>
<dbReference type="EMBL" id="GBXM01034331">
    <property type="protein sequence ID" value="JAH74246.1"/>
    <property type="molecule type" value="Transcribed_RNA"/>
</dbReference>
<sequence length="8" mass="1003">MLLCFEFT</sequence>
<name>A0A0E9V8C5_ANGAN</name>
<accession>A0A0E9V8C5</accession>
<protein>
    <submittedName>
        <fullName evidence="1">Uncharacterized protein</fullName>
    </submittedName>
</protein>
<reference evidence="1" key="2">
    <citation type="journal article" date="2015" name="Fish Shellfish Immunol.">
        <title>Early steps in the European eel (Anguilla anguilla)-Vibrio vulnificus interaction in the gills: Role of the RtxA13 toxin.</title>
        <authorList>
            <person name="Callol A."/>
            <person name="Pajuelo D."/>
            <person name="Ebbesson L."/>
            <person name="Teles M."/>
            <person name="MacKenzie S."/>
            <person name="Amaro C."/>
        </authorList>
    </citation>
    <scope>NUCLEOTIDE SEQUENCE</scope>
</reference>
<organism evidence="1">
    <name type="scientific">Anguilla anguilla</name>
    <name type="common">European freshwater eel</name>
    <name type="synonym">Muraena anguilla</name>
    <dbReference type="NCBI Taxonomy" id="7936"/>
    <lineage>
        <taxon>Eukaryota</taxon>
        <taxon>Metazoa</taxon>
        <taxon>Chordata</taxon>
        <taxon>Craniata</taxon>
        <taxon>Vertebrata</taxon>
        <taxon>Euteleostomi</taxon>
        <taxon>Actinopterygii</taxon>
        <taxon>Neopterygii</taxon>
        <taxon>Teleostei</taxon>
        <taxon>Anguilliformes</taxon>
        <taxon>Anguillidae</taxon>
        <taxon>Anguilla</taxon>
    </lineage>
</organism>
<evidence type="ECO:0000313" key="1">
    <source>
        <dbReference type="EMBL" id="JAH74246.1"/>
    </source>
</evidence>